<dbReference type="Proteomes" id="UP001319861">
    <property type="component" value="Chromosome"/>
</dbReference>
<organism evidence="2 3">
    <name type="scientific">Sinomonas cyclohexanicum</name>
    <name type="common">Corynebacterium cyclohexanicum</name>
    <dbReference type="NCBI Taxonomy" id="322009"/>
    <lineage>
        <taxon>Bacteria</taxon>
        <taxon>Bacillati</taxon>
        <taxon>Actinomycetota</taxon>
        <taxon>Actinomycetes</taxon>
        <taxon>Micrococcales</taxon>
        <taxon>Micrococcaceae</taxon>
        <taxon>Sinomonas</taxon>
    </lineage>
</organism>
<name>A0ABM7PV93_SINCY</name>
<feature type="compositionally biased region" description="Basic and acidic residues" evidence="1">
    <location>
        <begin position="56"/>
        <end position="70"/>
    </location>
</feature>
<keyword evidence="3" id="KW-1185">Reference proteome</keyword>
<accession>A0ABM7PV93</accession>
<feature type="region of interest" description="Disordered" evidence="1">
    <location>
        <begin position="19"/>
        <end position="70"/>
    </location>
</feature>
<gene>
    <name evidence="2" type="ORF">SCMU_19190</name>
</gene>
<evidence type="ECO:0000256" key="1">
    <source>
        <dbReference type="SAM" id="MobiDB-lite"/>
    </source>
</evidence>
<protein>
    <submittedName>
        <fullName evidence="2">Uncharacterized protein</fullName>
    </submittedName>
</protein>
<dbReference type="EMBL" id="AP024525">
    <property type="protein sequence ID" value="BCT76077.1"/>
    <property type="molecule type" value="Genomic_DNA"/>
</dbReference>
<evidence type="ECO:0000313" key="3">
    <source>
        <dbReference type="Proteomes" id="UP001319861"/>
    </source>
</evidence>
<sequence length="98" mass="11182">MADGNVSPCGGVVILRQSRRRSHSAARIKAATESWGRRPAGWQGEPRPFRHGPPPKRLDPHNDVDVKVPPAQRREGVIVWPFRRRTIQSAPRRPYNFQ</sequence>
<proteinExistence type="predicted"/>
<evidence type="ECO:0000313" key="2">
    <source>
        <dbReference type="EMBL" id="BCT76077.1"/>
    </source>
</evidence>
<reference evidence="2 3" key="1">
    <citation type="journal article" date="2021" name="J. Biosci. Bioeng.">
        <title>Identification and characterization of a chc gene cluster responsible for the aromatization pathway of cyclohexanecarboxylate degradation in Sinomonas cyclohexanicum ATCC 51369.</title>
        <authorList>
            <person name="Yamamoto T."/>
            <person name="Hasegawa Y."/>
            <person name="Lau P.C.K."/>
            <person name="Iwaki H."/>
        </authorList>
    </citation>
    <scope>NUCLEOTIDE SEQUENCE [LARGE SCALE GENOMIC DNA]</scope>
    <source>
        <strain evidence="2 3">ATCC 51369</strain>
    </source>
</reference>